<feature type="chain" id="PRO_5036896053" description="LPXTG-motif cell wall-anchored protein" evidence="3">
    <location>
        <begin position="31"/>
        <end position="168"/>
    </location>
</feature>
<evidence type="ECO:0000313" key="4">
    <source>
        <dbReference type="EMBL" id="GIF05926.1"/>
    </source>
</evidence>
<accession>A0A919N7V1</accession>
<dbReference type="Proteomes" id="UP000629619">
    <property type="component" value="Unassembled WGS sequence"/>
</dbReference>
<feature type="region of interest" description="Disordered" evidence="1">
    <location>
        <begin position="40"/>
        <end position="135"/>
    </location>
</feature>
<dbReference type="AlphaFoldDB" id="A0A919N7V1"/>
<dbReference type="RefSeq" id="WP_203680909.1">
    <property type="nucleotide sequence ID" value="NZ_BOMW01000032.1"/>
</dbReference>
<feature type="transmembrane region" description="Helical" evidence="2">
    <location>
        <begin position="141"/>
        <end position="162"/>
    </location>
</feature>
<evidence type="ECO:0008006" key="6">
    <source>
        <dbReference type="Google" id="ProtNLM"/>
    </source>
</evidence>
<feature type="compositionally biased region" description="Low complexity" evidence="1">
    <location>
        <begin position="58"/>
        <end position="85"/>
    </location>
</feature>
<keyword evidence="3" id="KW-0732">Signal</keyword>
<organism evidence="4 5">
    <name type="scientific">Actinoplanes siamensis</name>
    <dbReference type="NCBI Taxonomy" id="1223317"/>
    <lineage>
        <taxon>Bacteria</taxon>
        <taxon>Bacillati</taxon>
        <taxon>Actinomycetota</taxon>
        <taxon>Actinomycetes</taxon>
        <taxon>Micromonosporales</taxon>
        <taxon>Micromonosporaceae</taxon>
        <taxon>Actinoplanes</taxon>
    </lineage>
</organism>
<sequence length="168" mass="15702">MSLARRLAVGLPVAGAAAFAALAVSSPVLGATDPVRAGHPVVMASPDRGHAGYGPGGAAPATPATTAPATTAPPAGAAPVTETPGTVGGARGNAGYGSISPAGSPTVTGGAKSVPGRVSSASVPQPGGVSNERLPLTGGPVGATVAVGAVLVAGGAGALWYTRRRKTA</sequence>
<keyword evidence="2" id="KW-0472">Membrane</keyword>
<proteinExistence type="predicted"/>
<name>A0A919N7V1_9ACTN</name>
<comment type="caution">
    <text evidence="4">The sequence shown here is derived from an EMBL/GenBank/DDBJ whole genome shotgun (WGS) entry which is preliminary data.</text>
</comment>
<evidence type="ECO:0000256" key="1">
    <source>
        <dbReference type="SAM" id="MobiDB-lite"/>
    </source>
</evidence>
<keyword evidence="5" id="KW-1185">Reference proteome</keyword>
<gene>
    <name evidence="4" type="ORF">Asi03nite_34640</name>
</gene>
<feature type="signal peptide" evidence="3">
    <location>
        <begin position="1"/>
        <end position="30"/>
    </location>
</feature>
<evidence type="ECO:0000256" key="2">
    <source>
        <dbReference type="SAM" id="Phobius"/>
    </source>
</evidence>
<protein>
    <recommendedName>
        <fullName evidence="6">LPXTG-motif cell wall-anchored protein</fullName>
    </recommendedName>
</protein>
<feature type="compositionally biased region" description="Gly residues" evidence="1">
    <location>
        <begin position="86"/>
        <end position="95"/>
    </location>
</feature>
<keyword evidence="2" id="KW-0812">Transmembrane</keyword>
<reference evidence="4" key="1">
    <citation type="submission" date="2021-01" db="EMBL/GenBank/DDBJ databases">
        <title>Whole genome shotgun sequence of Actinoplanes siamensis NBRC 109076.</title>
        <authorList>
            <person name="Komaki H."/>
            <person name="Tamura T."/>
        </authorList>
    </citation>
    <scope>NUCLEOTIDE SEQUENCE</scope>
    <source>
        <strain evidence="4">NBRC 109076</strain>
    </source>
</reference>
<keyword evidence="2" id="KW-1133">Transmembrane helix</keyword>
<evidence type="ECO:0000256" key="3">
    <source>
        <dbReference type="SAM" id="SignalP"/>
    </source>
</evidence>
<evidence type="ECO:0000313" key="5">
    <source>
        <dbReference type="Proteomes" id="UP000629619"/>
    </source>
</evidence>
<dbReference type="EMBL" id="BOMW01000032">
    <property type="protein sequence ID" value="GIF05926.1"/>
    <property type="molecule type" value="Genomic_DNA"/>
</dbReference>